<name>A0A640WFE9_9GAMM</name>
<dbReference type="AlphaFoldDB" id="A0A640WFE9"/>
<sequence>MKPSTELVQVKEYRIYVEQYRREGNRKSIILINGALATTGSFNHCVKYLRDDLDIILFDLPFTGQSRPHNPAGGIITKDEEVEILLALIDRYRPQSLLSVSWGGYAAMMALARRPLSIERAVVASFSSHLNEPMRNYVSKARDLVMAERFGDVAKLMNDEVGRFLPKLLKHVNHRHLSSLDSREYHQACFHIEQILSLDDEDYTDLYRKIDVPVLFVNGELDEHTSPEAVRELGNYIDGSRFCTLPDAGHFLDLENRGARRRMQQVLKDFLMPAICDSDEPTSYHDARFDVVDHDMSYVLKSPISSRLPRQSMGR</sequence>
<comment type="caution">
    <text evidence="2">The sequence shown here is derived from an EMBL/GenBank/DDBJ whole genome shotgun (WGS) entry which is preliminary data.</text>
</comment>
<dbReference type="Proteomes" id="UP000466024">
    <property type="component" value="Unassembled WGS sequence"/>
</dbReference>
<reference evidence="2 3" key="1">
    <citation type="submission" date="2019-08" db="EMBL/GenBank/DDBJ databases">
        <title>Bioinformatics analysis of the strain L3 and L5.</title>
        <authorList>
            <person name="Li X."/>
        </authorList>
    </citation>
    <scope>NUCLEOTIDE SEQUENCE [LARGE SCALE GENOMIC DNA]</scope>
    <source>
        <strain evidence="2 3">L3</strain>
    </source>
</reference>
<gene>
    <name evidence="2" type="ORF">F0A16_08680</name>
</gene>
<feature type="domain" description="AB hydrolase-1" evidence="1">
    <location>
        <begin position="28"/>
        <end position="252"/>
    </location>
</feature>
<evidence type="ECO:0000313" key="3">
    <source>
        <dbReference type="Proteomes" id="UP000466024"/>
    </source>
</evidence>
<dbReference type="InterPro" id="IPR050228">
    <property type="entry name" value="Carboxylesterase_BioH"/>
</dbReference>
<dbReference type="PANTHER" id="PTHR43194:SF5">
    <property type="entry name" value="PIMELOYL-[ACYL-CARRIER PROTEIN] METHYL ESTER ESTERASE"/>
    <property type="match status" value="1"/>
</dbReference>
<proteinExistence type="predicted"/>
<evidence type="ECO:0000259" key="1">
    <source>
        <dbReference type="Pfam" id="PF00561"/>
    </source>
</evidence>
<organism evidence="2 3">
    <name type="scientific">Salinicola corii</name>
    <dbReference type="NCBI Taxonomy" id="2606937"/>
    <lineage>
        <taxon>Bacteria</taxon>
        <taxon>Pseudomonadati</taxon>
        <taxon>Pseudomonadota</taxon>
        <taxon>Gammaproteobacteria</taxon>
        <taxon>Oceanospirillales</taxon>
        <taxon>Halomonadaceae</taxon>
        <taxon>Salinicola</taxon>
    </lineage>
</organism>
<keyword evidence="2" id="KW-0378">Hydrolase</keyword>
<dbReference type="PANTHER" id="PTHR43194">
    <property type="entry name" value="HYDROLASE ALPHA/BETA FOLD FAMILY"/>
    <property type="match status" value="1"/>
</dbReference>
<dbReference type="InterPro" id="IPR000073">
    <property type="entry name" value="AB_hydrolase_1"/>
</dbReference>
<dbReference type="EMBL" id="VTPX01000004">
    <property type="protein sequence ID" value="KAA0018880.1"/>
    <property type="molecule type" value="Genomic_DNA"/>
</dbReference>
<keyword evidence="3" id="KW-1185">Reference proteome</keyword>
<dbReference type="Gene3D" id="3.40.50.1820">
    <property type="entry name" value="alpha/beta hydrolase"/>
    <property type="match status" value="1"/>
</dbReference>
<protein>
    <submittedName>
        <fullName evidence="2">Alpha/beta hydrolase</fullName>
    </submittedName>
</protein>
<dbReference type="InterPro" id="IPR029058">
    <property type="entry name" value="AB_hydrolase_fold"/>
</dbReference>
<dbReference type="GO" id="GO:0016787">
    <property type="term" value="F:hydrolase activity"/>
    <property type="evidence" value="ECO:0007669"/>
    <property type="project" value="UniProtKB-KW"/>
</dbReference>
<dbReference type="Pfam" id="PF00561">
    <property type="entry name" value="Abhydrolase_1"/>
    <property type="match status" value="1"/>
</dbReference>
<evidence type="ECO:0000313" key="2">
    <source>
        <dbReference type="EMBL" id="KAA0018880.1"/>
    </source>
</evidence>
<accession>A0A640WFE9</accession>
<dbReference type="SUPFAM" id="SSF53474">
    <property type="entry name" value="alpha/beta-Hydrolases"/>
    <property type="match status" value="1"/>
</dbReference>